<reference evidence="4" key="1">
    <citation type="submission" date="2016-11" db="UniProtKB">
        <authorList>
            <consortium name="WormBaseParasite"/>
        </authorList>
    </citation>
    <scope>IDENTIFICATION</scope>
</reference>
<dbReference type="AlphaFoldDB" id="A0A1I7T6D0"/>
<feature type="region of interest" description="Disordered" evidence="2">
    <location>
        <begin position="1"/>
        <end position="41"/>
    </location>
</feature>
<feature type="region of interest" description="Disordered" evidence="2">
    <location>
        <begin position="234"/>
        <end position="255"/>
    </location>
</feature>
<evidence type="ECO:0000256" key="1">
    <source>
        <dbReference type="SAM" id="Coils"/>
    </source>
</evidence>
<organism evidence="3 4">
    <name type="scientific">Caenorhabditis tropicalis</name>
    <dbReference type="NCBI Taxonomy" id="1561998"/>
    <lineage>
        <taxon>Eukaryota</taxon>
        <taxon>Metazoa</taxon>
        <taxon>Ecdysozoa</taxon>
        <taxon>Nematoda</taxon>
        <taxon>Chromadorea</taxon>
        <taxon>Rhabditida</taxon>
        <taxon>Rhabditina</taxon>
        <taxon>Rhabditomorpha</taxon>
        <taxon>Rhabditoidea</taxon>
        <taxon>Rhabditidae</taxon>
        <taxon>Peloderinae</taxon>
        <taxon>Caenorhabditis</taxon>
    </lineage>
</organism>
<feature type="compositionally biased region" description="Polar residues" evidence="2">
    <location>
        <begin position="19"/>
        <end position="41"/>
    </location>
</feature>
<dbReference type="STRING" id="1561998.A0A1I7T6D0"/>
<evidence type="ECO:0000313" key="4">
    <source>
        <dbReference type="WBParaSite" id="Csp11.Scaffold521.g2842.t1"/>
    </source>
</evidence>
<dbReference type="eggNOG" id="ENOG502TGNX">
    <property type="taxonomic scope" value="Eukaryota"/>
</dbReference>
<sequence>MKGHTDLEDLQFSDGKMPSTLSLTDSDNTHSSNYITSSQAKEISYEEEMRDFLEKTGHLVTNVFADPFDSDERKSRTEMWVEASTENLVDGEEEKEEREKDLEYELEIQNLTTDSLEGEDEDVLVDMEDENSEDEDVNEEKEEEKMEEELVEVKKEVPPIIHQNTIDSLASSNITDNSILKSNYQSHLKEATEGQSEIETNNIERFWDYMYDKAPKIEKIEEGNSIYRVYSPTRTDSQRSGLGVPPTETPMDGVESRKGFDKEKFLEQMGNDEEKDREIDEPLEITDQTVETSYFELESEKKLEKFDEPILLRTTASQTPIPYEFARIVNSDSTRFRSHSHCGRVSYEKENMVREFSFQISESLFKDLKVLVVERDRAKEAMAILPAKSMKELSDECNYYQTRYRVRIEQNKEKLDRRIDEIWKKLLKMPIESQEVIDFISVPHSDILTCNARRNLPQMM</sequence>
<name>A0A1I7T6D0_9PELO</name>
<protein>
    <submittedName>
        <fullName evidence="4">DEgenerin Like</fullName>
    </submittedName>
</protein>
<feature type="coiled-coil region" evidence="1">
    <location>
        <begin position="124"/>
        <end position="156"/>
    </location>
</feature>
<accession>A0A1I7T6D0</accession>
<evidence type="ECO:0000313" key="3">
    <source>
        <dbReference type="Proteomes" id="UP000095282"/>
    </source>
</evidence>
<keyword evidence="3" id="KW-1185">Reference proteome</keyword>
<dbReference type="WBParaSite" id="Csp11.Scaffold521.g2842.t1">
    <property type="protein sequence ID" value="Csp11.Scaffold521.g2842.t1"/>
    <property type="gene ID" value="Csp11.Scaffold521.g2842"/>
</dbReference>
<keyword evidence="1" id="KW-0175">Coiled coil</keyword>
<evidence type="ECO:0000256" key="2">
    <source>
        <dbReference type="SAM" id="MobiDB-lite"/>
    </source>
</evidence>
<proteinExistence type="predicted"/>
<dbReference type="Proteomes" id="UP000095282">
    <property type="component" value="Unplaced"/>
</dbReference>